<keyword evidence="2" id="KW-1133">Transmembrane helix</keyword>
<protein>
    <recommendedName>
        <fullName evidence="6">Lipoprotein</fullName>
    </recommendedName>
</protein>
<dbReference type="KEGG" id="slia:HA039_02975"/>
<sequence length="184" mass="17710">MRAIRAASAALLGATALALTAPTAVAAQRGGGLGFTVTPSTVAAGGRLTLAAPGCRASGTASSAVFDTVTVPSGGTAAATVDWDAKRGATYRTTFTCGSGGRAAASFTIAGGATPTRPPTVRPTRTPAPVTSATSVAPGGVRGGLGGSIGGMNTAEILAGTALVVAAATGTIYVVRRRAETRGH</sequence>
<keyword evidence="3" id="KW-0732">Signal</keyword>
<reference evidence="4 5" key="1">
    <citation type="submission" date="2020-03" db="EMBL/GenBank/DDBJ databases">
        <title>A novel species.</title>
        <authorList>
            <person name="Gao J."/>
        </authorList>
    </citation>
    <scope>NUCLEOTIDE SEQUENCE [LARGE SCALE GENOMIC DNA]</scope>
    <source>
        <strain evidence="4 5">QMT-12</strain>
    </source>
</reference>
<evidence type="ECO:0008006" key="6">
    <source>
        <dbReference type="Google" id="ProtNLM"/>
    </source>
</evidence>
<name>A0A6G9GTX8_9ACTN</name>
<evidence type="ECO:0000256" key="1">
    <source>
        <dbReference type="SAM" id="MobiDB-lite"/>
    </source>
</evidence>
<dbReference type="RefSeq" id="WP_167023323.1">
    <property type="nucleotide sequence ID" value="NZ_CP050177.1"/>
</dbReference>
<evidence type="ECO:0000313" key="5">
    <source>
        <dbReference type="Proteomes" id="UP000501179"/>
    </source>
</evidence>
<keyword evidence="5" id="KW-1185">Reference proteome</keyword>
<dbReference type="EMBL" id="CP050177">
    <property type="protein sequence ID" value="QIQ01397.1"/>
    <property type="molecule type" value="Genomic_DNA"/>
</dbReference>
<keyword evidence="2" id="KW-0472">Membrane</keyword>
<feature type="transmembrane region" description="Helical" evidence="2">
    <location>
        <begin position="157"/>
        <end position="175"/>
    </location>
</feature>
<accession>A0A6G9GTX8</accession>
<feature type="region of interest" description="Disordered" evidence="1">
    <location>
        <begin position="110"/>
        <end position="139"/>
    </location>
</feature>
<organism evidence="4 5">
    <name type="scientific">Streptomyces liangshanensis</name>
    <dbReference type="NCBI Taxonomy" id="2717324"/>
    <lineage>
        <taxon>Bacteria</taxon>
        <taxon>Bacillati</taxon>
        <taxon>Actinomycetota</taxon>
        <taxon>Actinomycetes</taxon>
        <taxon>Kitasatosporales</taxon>
        <taxon>Streptomycetaceae</taxon>
        <taxon>Streptomyces</taxon>
    </lineage>
</organism>
<dbReference type="Proteomes" id="UP000501179">
    <property type="component" value="Chromosome"/>
</dbReference>
<feature type="compositionally biased region" description="Low complexity" evidence="1">
    <location>
        <begin position="122"/>
        <end position="135"/>
    </location>
</feature>
<keyword evidence="2" id="KW-0812">Transmembrane</keyword>
<dbReference type="AlphaFoldDB" id="A0A6G9GTX8"/>
<gene>
    <name evidence="4" type="ORF">HA039_02975</name>
</gene>
<evidence type="ECO:0000256" key="2">
    <source>
        <dbReference type="SAM" id="Phobius"/>
    </source>
</evidence>
<feature type="chain" id="PRO_5026264009" description="Lipoprotein" evidence="3">
    <location>
        <begin position="27"/>
        <end position="184"/>
    </location>
</feature>
<evidence type="ECO:0000256" key="3">
    <source>
        <dbReference type="SAM" id="SignalP"/>
    </source>
</evidence>
<proteinExistence type="predicted"/>
<evidence type="ECO:0000313" key="4">
    <source>
        <dbReference type="EMBL" id="QIQ01397.1"/>
    </source>
</evidence>
<feature type="signal peptide" evidence="3">
    <location>
        <begin position="1"/>
        <end position="26"/>
    </location>
</feature>